<sequence>MNHVTAWDFNRRLGYTTISAESGSHALEILEEDRTPIDLLFTDVIMPKMNGKELFGGIDAIPPR</sequence>
<organism evidence="3 4">
    <name type="scientific">Desulfatibacillum alkenivorans DSM 16219</name>
    <dbReference type="NCBI Taxonomy" id="1121393"/>
    <lineage>
        <taxon>Bacteria</taxon>
        <taxon>Pseudomonadati</taxon>
        <taxon>Thermodesulfobacteriota</taxon>
        <taxon>Desulfobacteria</taxon>
        <taxon>Desulfobacterales</taxon>
        <taxon>Desulfatibacillaceae</taxon>
        <taxon>Desulfatibacillum</taxon>
    </lineage>
</organism>
<evidence type="ECO:0000256" key="1">
    <source>
        <dbReference type="PROSITE-ProRule" id="PRU00169"/>
    </source>
</evidence>
<evidence type="ECO:0000259" key="2">
    <source>
        <dbReference type="PROSITE" id="PS50110"/>
    </source>
</evidence>
<keyword evidence="4" id="KW-1185">Reference proteome</keyword>
<dbReference type="STRING" id="1121393.SAMN02745216_04003"/>
<dbReference type="Proteomes" id="UP000183994">
    <property type="component" value="Unassembled WGS sequence"/>
</dbReference>
<keyword evidence="1" id="KW-0597">Phosphoprotein</keyword>
<reference evidence="4" key="1">
    <citation type="submission" date="2016-11" db="EMBL/GenBank/DDBJ databases">
        <authorList>
            <person name="Varghese N."/>
            <person name="Submissions S."/>
        </authorList>
    </citation>
    <scope>NUCLEOTIDE SEQUENCE [LARGE SCALE GENOMIC DNA]</scope>
    <source>
        <strain evidence="4">DSM 16219</strain>
    </source>
</reference>
<protein>
    <submittedName>
        <fullName evidence="3">Response regulator receiver domain-containing protein</fullName>
    </submittedName>
</protein>
<dbReference type="SUPFAM" id="SSF52172">
    <property type="entry name" value="CheY-like"/>
    <property type="match status" value="1"/>
</dbReference>
<dbReference type="EMBL" id="FQZU01000032">
    <property type="protein sequence ID" value="SHK73970.1"/>
    <property type="molecule type" value="Genomic_DNA"/>
</dbReference>
<dbReference type="PROSITE" id="PS50110">
    <property type="entry name" value="RESPONSE_REGULATORY"/>
    <property type="match status" value="1"/>
</dbReference>
<proteinExistence type="predicted"/>
<gene>
    <name evidence="3" type="ORF">SAMN02745216_04003</name>
</gene>
<dbReference type="Gene3D" id="3.40.50.2300">
    <property type="match status" value="1"/>
</dbReference>
<evidence type="ECO:0000313" key="3">
    <source>
        <dbReference type="EMBL" id="SHK73970.1"/>
    </source>
</evidence>
<dbReference type="Pfam" id="PF00072">
    <property type="entry name" value="Response_reg"/>
    <property type="match status" value="1"/>
</dbReference>
<dbReference type="OrthoDB" id="9786548at2"/>
<dbReference type="InterPro" id="IPR011006">
    <property type="entry name" value="CheY-like_superfamily"/>
</dbReference>
<feature type="domain" description="Response regulatory" evidence="2">
    <location>
        <begin position="1"/>
        <end position="64"/>
    </location>
</feature>
<feature type="modified residue" description="4-aspartylphosphate" evidence="1">
    <location>
        <position position="43"/>
    </location>
</feature>
<evidence type="ECO:0000313" key="4">
    <source>
        <dbReference type="Proteomes" id="UP000183994"/>
    </source>
</evidence>
<dbReference type="AlphaFoldDB" id="A0A1M6UXP2"/>
<dbReference type="InterPro" id="IPR001789">
    <property type="entry name" value="Sig_transdc_resp-reg_receiver"/>
</dbReference>
<dbReference type="GO" id="GO:0000160">
    <property type="term" value="P:phosphorelay signal transduction system"/>
    <property type="evidence" value="ECO:0007669"/>
    <property type="project" value="InterPro"/>
</dbReference>
<accession>A0A1M6UXP2</accession>
<dbReference type="RefSeq" id="WP_073478033.1">
    <property type="nucleotide sequence ID" value="NZ_FQZU01000032.1"/>
</dbReference>
<name>A0A1M6UXP2_9BACT</name>